<reference evidence="3 4" key="1">
    <citation type="submission" date="2022-11" db="EMBL/GenBank/DDBJ databases">
        <title>Minimal conservation of predation-associated metabolite biosynthetic gene clusters underscores biosynthetic potential of Myxococcota including descriptions for ten novel species: Archangium lansinium sp. nov., Myxococcus landrumus sp. nov., Nannocystis bai.</title>
        <authorList>
            <person name="Ahearne A."/>
            <person name="Stevens C."/>
            <person name="Phillips K."/>
        </authorList>
    </citation>
    <scope>NUCLEOTIDE SEQUENCE [LARGE SCALE GENOMIC DNA]</scope>
    <source>
        <strain evidence="3 4">MIWBW</strain>
    </source>
</reference>
<proteinExistence type="predicted"/>
<feature type="transmembrane region" description="Helical" evidence="1">
    <location>
        <begin position="345"/>
        <end position="363"/>
    </location>
</feature>
<feature type="chain" id="PRO_5045406898" description="DUF4350 domain-containing protein" evidence="2">
    <location>
        <begin position="22"/>
        <end position="608"/>
    </location>
</feature>
<accession>A0ABT4ALD0</accession>
<protein>
    <recommendedName>
        <fullName evidence="5">DUF4350 domain-containing protein</fullName>
    </recommendedName>
</protein>
<name>A0ABT4ALD0_9BACT</name>
<comment type="caution">
    <text evidence="3">The sequence shown here is derived from an EMBL/GenBank/DDBJ whole genome shotgun (WGS) entry which is preliminary data.</text>
</comment>
<feature type="transmembrane region" description="Helical" evidence="1">
    <location>
        <begin position="370"/>
        <end position="393"/>
    </location>
</feature>
<evidence type="ECO:0000313" key="3">
    <source>
        <dbReference type="EMBL" id="MCY1081964.1"/>
    </source>
</evidence>
<keyword evidence="1" id="KW-1133">Transmembrane helix</keyword>
<keyword evidence="4" id="KW-1185">Reference proteome</keyword>
<evidence type="ECO:0000256" key="1">
    <source>
        <dbReference type="SAM" id="Phobius"/>
    </source>
</evidence>
<gene>
    <name evidence="3" type="ORF">OV287_46695</name>
</gene>
<dbReference type="Proteomes" id="UP001207654">
    <property type="component" value="Unassembled WGS sequence"/>
</dbReference>
<dbReference type="RefSeq" id="WP_267540543.1">
    <property type="nucleotide sequence ID" value="NZ_JAPNKA010000001.1"/>
</dbReference>
<keyword evidence="2" id="KW-0732">Signal</keyword>
<sequence>MHERLPAALLALLLCASPALAAFEPAAAVAVPDEEESAEGEEGSETLNKNWVPGYQEVSGQAVNVSDGDLQATVVNGPLRPSCGYTPLEVTLHNPGPTPRTVSIRVDSHVSMGRAGVTTRQVEVGPRQRLSAWLPVPISGRGGMVRLDSLGASFRPFSFYSVDPVGQPVLVVGSEEAFQSGTKLPRVKDKPKLSVRFIAPGDAPRELAAYVGYPMVVVAGDVTALPADAWSALEAYASTGGYLVLLRPPRDVAGRLPLLARTSSGVSPNPYGFGRVRVCGKAEECGSGLLSDVNLMEEPERGHVGVVTPAGPPPSWQRGFGSSRHLLNDGEVPLVPGVQAPVGRFLFLITLFVLAVGPGGLALARRRGPVALLIAVPSVALVTCLAIVAWSVLVEGFSVHASRYSLTWLDRERDRAVTVGLGGYYANLEPAGVRVPAQAVLLGPGVDWDTQFPDADWTNGMVVSGGFLPSRTYREWGEVAVVPSRARLTVRREGQGLRVQNALGAPLAAGYVRSGGKLWRLPALADGAEGEATLAPASDDKISFSELVAFPEPVKRRFSRVPWQTLNAPLLEGGFAAKLEGPGPAPTSALEVELHEGLHFVHGRVDGP</sequence>
<evidence type="ECO:0000256" key="2">
    <source>
        <dbReference type="SAM" id="SignalP"/>
    </source>
</evidence>
<dbReference type="EMBL" id="JAPNKA010000001">
    <property type="protein sequence ID" value="MCY1081964.1"/>
    <property type="molecule type" value="Genomic_DNA"/>
</dbReference>
<feature type="signal peptide" evidence="2">
    <location>
        <begin position="1"/>
        <end position="21"/>
    </location>
</feature>
<evidence type="ECO:0008006" key="5">
    <source>
        <dbReference type="Google" id="ProtNLM"/>
    </source>
</evidence>
<keyword evidence="1" id="KW-0472">Membrane</keyword>
<evidence type="ECO:0000313" key="4">
    <source>
        <dbReference type="Proteomes" id="UP001207654"/>
    </source>
</evidence>
<keyword evidence="1" id="KW-0812">Transmembrane</keyword>
<organism evidence="3 4">
    <name type="scientific">Archangium lansingense</name>
    <dbReference type="NCBI Taxonomy" id="2995310"/>
    <lineage>
        <taxon>Bacteria</taxon>
        <taxon>Pseudomonadati</taxon>
        <taxon>Myxococcota</taxon>
        <taxon>Myxococcia</taxon>
        <taxon>Myxococcales</taxon>
        <taxon>Cystobacterineae</taxon>
        <taxon>Archangiaceae</taxon>
        <taxon>Archangium</taxon>
    </lineage>
</organism>